<evidence type="ECO:0000313" key="2">
    <source>
        <dbReference type="EMBL" id="KAF3033884.1"/>
    </source>
</evidence>
<dbReference type="OrthoDB" id="422086at2759"/>
<feature type="compositionally biased region" description="Basic and acidic residues" evidence="1">
    <location>
        <begin position="445"/>
        <end position="467"/>
    </location>
</feature>
<reference evidence="2" key="1">
    <citation type="submission" date="2019-04" db="EMBL/GenBank/DDBJ databases">
        <title>Sequencing of skin fungus with MAO and IRED activity.</title>
        <authorList>
            <person name="Marsaioli A.J."/>
            <person name="Bonatto J.M.C."/>
            <person name="Reis Junior O."/>
        </authorList>
    </citation>
    <scope>NUCLEOTIDE SEQUENCE</scope>
    <source>
        <strain evidence="2">28M1</strain>
    </source>
</reference>
<protein>
    <submittedName>
        <fullName evidence="2">Uncharacterized protein</fullName>
    </submittedName>
</protein>
<dbReference type="EMBL" id="SWKV01000074">
    <property type="protein sequence ID" value="KAF3033884.1"/>
    <property type="molecule type" value="Genomic_DNA"/>
</dbReference>
<feature type="region of interest" description="Disordered" evidence="1">
    <location>
        <begin position="417"/>
        <end position="472"/>
    </location>
</feature>
<dbReference type="AlphaFoldDB" id="A0A9P4WIW5"/>
<gene>
    <name evidence="2" type="ORF">E8E12_002822</name>
</gene>
<dbReference type="Proteomes" id="UP000758155">
    <property type="component" value="Unassembled WGS sequence"/>
</dbReference>
<evidence type="ECO:0000256" key="1">
    <source>
        <dbReference type="SAM" id="MobiDB-lite"/>
    </source>
</evidence>
<feature type="region of interest" description="Disordered" evidence="1">
    <location>
        <begin position="261"/>
        <end position="290"/>
    </location>
</feature>
<evidence type="ECO:0000313" key="3">
    <source>
        <dbReference type="Proteomes" id="UP000758155"/>
    </source>
</evidence>
<organism evidence="2 3">
    <name type="scientific">Didymella heteroderae</name>
    <dbReference type="NCBI Taxonomy" id="1769908"/>
    <lineage>
        <taxon>Eukaryota</taxon>
        <taxon>Fungi</taxon>
        <taxon>Dikarya</taxon>
        <taxon>Ascomycota</taxon>
        <taxon>Pezizomycotina</taxon>
        <taxon>Dothideomycetes</taxon>
        <taxon>Pleosporomycetidae</taxon>
        <taxon>Pleosporales</taxon>
        <taxon>Pleosporineae</taxon>
        <taxon>Didymellaceae</taxon>
        <taxon>Didymella</taxon>
    </lineage>
</organism>
<sequence>MVEQVSVPPVCQFHCRADELYNSSLDSCIEGIQNFSVTKRQSLEGTHFATTSFVKREVNSPSPGASSSQDARGNFAVQPAANVGTLKLKKNTVKIVSAAAPALSAPRPRVPPSTSVAVAMPVRAAAPLPTPDPSPTPGLVAPQASAKENEPTRAPQLVVKLVPTPSAAALPPSKNELPSRFVDVKGSLDDMFARLSGAASSVTSGPAIKLSPIGPDGSIFSFEDRVDDATDAASVSSRTTIISQSQDSKDRSALALRATEPPSATLNQTLPAGMQAPSTSSLEDESQNEREATYLRKAAAYLDTLPTRPGDTAHSVKAAAEKLRTVYVPNLHDNQPDEVDKMRARIAFAVTSAAKKNIKASPQPLTTDMVKKILRHCDGDFLRLCAALAKEGHITLRDLKHVTDLCQSVLEVLPKADDGLPAGTSSKASTVTNSTSLATPAAHSQETHLELTSEKNGDTAADKKEQGDPLVGMKAWPTQEKREHGAIYRACILKGVGGVKSLHQLQALVWGGRLESIQMPEPGSEHAFVKFLTPEACQAYLDATENGIEVQGAEKKTIVFVDKQQGPNSINDVIQNCTESDASRCVRATGADDDWSEGALFKLAHGKQSTPRDIDCIRQGKTAQGHHYIEFRFANIYHALNFRRHLMDDEEWEHCSIGYAKDPCELARGVHYKDADEEGGGFLAWT</sequence>
<keyword evidence="3" id="KW-1185">Reference proteome</keyword>
<accession>A0A9P4WIW5</accession>
<feature type="region of interest" description="Disordered" evidence="1">
    <location>
        <begin position="127"/>
        <end position="153"/>
    </location>
</feature>
<comment type="caution">
    <text evidence="2">The sequence shown here is derived from an EMBL/GenBank/DDBJ whole genome shotgun (WGS) entry which is preliminary data.</text>
</comment>
<proteinExistence type="predicted"/>
<name>A0A9P4WIW5_9PLEO</name>
<feature type="compositionally biased region" description="Polar residues" evidence="1">
    <location>
        <begin position="262"/>
        <end position="281"/>
    </location>
</feature>
<feature type="compositionally biased region" description="Polar residues" evidence="1">
    <location>
        <begin position="423"/>
        <end position="444"/>
    </location>
</feature>